<dbReference type="PANTHER" id="PTHR48107">
    <property type="entry name" value="NADPH-DEPENDENT ALDEHYDE REDUCTASE-LIKE PROTEIN, CHLOROPLASTIC-RELATED"/>
    <property type="match status" value="1"/>
</dbReference>
<gene>
    <name evidence="3" type="ORF">GNZ21_10935</name>
</gene>
<dbReference type="NCBIfam" id="NF009389">
    <property type="entry name" value="PRK12748.1"/>
    <property type="match status" value="1"/>
</dbReference>
<dbReference type="OrthoDB" id="9803333at2"/>
<evidence type="ECO:0000313" key="3">
    <source>
        <dbReference type="EMBL" id="MVT26864.1"/>
    </source>
</evidence>
<sequence length="274" mass="29279">MVGPDVLSRDSLPLSGKNVLVTGVSRRAGIGYAIACRAAAYGANVFCHHYVPHDDDQEWGRDDLDAVLAGVREHVMPGAQLADKHADLTVPDAAGELVAAVISEFGSLDGLVCNQALTGADGELDELTAEDLDRHWAVDARASILLTQAFARHHEHGTRGSIVFLSSGQELGPMPGVPYAAAKAAIAGATLTISEQLADRGIRVNAVNPGPVDTGYLTEDMWETVSPMFPFGRYGQPDDPARLITWLLTEEAEWMTGQVLNTEGGFGRWRPRGP</sequence>
<protein>
    <submittedName>
        <fullName evidence="3">SDR family oxidoreductase</fullName>
    </submittedName>
</protein>
<dbReference type="PRINTS" id="PR00081">
    <property type="entry name" value="GDHRDH"/>
</dbReference>
<dbReference type="InterPro" id="IPR036291">
    <property type="entry name" value="NAD(P)-bd_dom_sf"/>
</dbReference>
<evidence type="ECO:0000256" key="2">
    <source>
        <dbReference type="ARBA" id="ARBA00023002"/>
    </source>
</evidence>
<dbReference type="Pfam" id="PF13561">
    <property type="entry name" value="adh_short_C2"/>
    <property type="match status" value="1"/>
</dbReference>
<dbReference type="CDD" id="cd05233">
    <property type="entry name" value="SDR_c"/>
    <property type="match status" value="1"/>
</dbReference>
<evidence type="ECO:0000256" key="1">
    <source>
        <dbReference type="ARBA" id="ARBA00006484"/>
    </source>
</evidence>
<dbReference type="Gene3D" id="3.40.50.720">
    <property type="entry name" value="NAD(P)-binding Rossmann-like Domain"/>
    <property type="match status" value="1"/>
</dbReference>
<proteinExistence type="inferred from homology"/>
<evidence type="ECO:0000313" key="4">
    <source>
        <dbReference type="Proteomes" id="UP000460157"/>
    </source>
</evidence>
<dbReference type="AlphaFoldDB" id="A0A7K1UKC1"/>
<comment type="similarity">
    <text evidence="1">Belongs to the short-chain dehydrogenases/reductases (SDR) family.</text>
</comment>
<dbReference type="GO" id="GO:0016614">
    <property type="term" value="F:oxidoreductase activity, acting on CH-OH group of donors"/>
    <property type="evidence" value="ECO:0007669"/>
    <property type="project" value="UniProtKB-ARBA"/>
</dbReference>
<dbReference type="RefSeq" id="WP_157324251.1">
    <property type="nucleotide sequence ID" value="NZ_BMFX01000044.1"/>
</dbReference>
<dbReference type="InterPro" id="IPR002347">
    <property type="entry name" value="SDR_fam"/>
</dbReference>
<dbReference type="Proteomes" id="UP000460157">
    <property type="component" value="Unassembled WGS sequence"/>
</dbReference>
<dbReference type="PANTHER" id="PTHR48107:SF7">
    <property type="entry name" value="RE15974P"/>
    <property type="match status" value="1"/>
</dbReference>
<keyword evidence="4" id="KW-1185">Reference proteome</keyword>
<comment type="caution">
    <text evidence="3">The sequence shown here is derived from an EMBL/GenBank/DDBJ whole genome shotgun (WGS) entry which is preliminary data.</text>
</comment>
<dbReference type="EMBL" id="WRPM01000075">
    <property type="protein sequence ID" value="MVT26864.1"/>
    <property type="molecule type" value="Genomic_DNA"/>
</dbReference>
<keyword evidence="2" id="KW-0560">Oxidoreductase</keyword>
<reference evidence="3 4" key="1">
    <citation type="submission" date="2019-12" db="EMBL/GenBank/DDBJ databases">
        <title>Nesterenkonia muleiensis sp. nov., a novel actinobacterium isolated from sap of Populus euphratica.</title>
        <authorList>
            <person name="Wang R."/>
        </authorList>
    </citation>
    <scope>NUCLEOTIDE SEQUENCE [LARGE SCALE GENOMIC DNA]</scope>
    <source>
        <strain evidence="3 4">F10</strain>
    </source>
</reference>
<organism evidence="3 4">
    <name type="scientific">Nesterenkonia alkaliphila</name>
    <dbReference type="NCBI Taxonomy" id="1463631"/>
    <lineage>
        <taxon>Bacteria</taxon>
        <taxon>Bacillati</taxon>
        <taxon>Actinomycetota</taxon>
        <taxon>Actinomycetes</taxon>
        <taxon>Micrococcales</taxon>
        <taxon>Micrococcaceae</taxon>
        <taxon>Nesterenkonia</taxon>
    </lineage>
</organism>
<accession>A0A7K1UKC1</accession>
<dbReference type="SUPFAM" id="SSF51735">
    <property type="entry name" value="NAD(P)-binding Rossmann-fold domains"/>
    <property type="match status" value="1"/>
</dbReference>
<name>A0A7K1UKC1_9MICC</name>